<protein>
    <submittedName>
        <fullName evidence="1">Uncharacterized protein</fullName>
    </submittedName>
</protein>
<organism evidence="1 2">
    <name type="scientific">Symbiodinium microadriaticum</name>
    <name type="common">Dinoflagellate</name>
    <name type="synonym">Zooxanthella microadriatica</name>
    <dbReference type="NCBI Taxonomy" id="2951"/>
    <lineage>
        <taxon>Eukaryota</taxon>
        <taxon>Sar</taxon>
        <taxon>Alveolata</taxon>
        <taxon>Dinophyceae</taxon>
        <taxon>Suessiales</taxon>
        <taxon>Symbiodiniaceae</taxon>
        <taxon>Symbiodinium</taxon>
    </lineage>
</organism>
<name>A0A1Q9C8E1_SYMMI</name>
<dbReference type="OrthoDB" id="10596063at2759"/>
<evidence type="ECO:0000313" key="2">
    <source>
        <dbReference type="Proteomes" id="UP000186817"/>
    </source>
</evidence>
<accession>A0A1Q9C8E1</accession>
<sequence>MKSRVAKALHQHPIEAWTTRLARCQHSFAVRVAQTNGWVTHVVTWNPESNWHDNAVPVQEPEAAATRCFLRAACERRDQATDLNGNNDKAVASGSGELWVRLMPFAPRGSGKGINSELGTVPQGEAVCDDFDAPGVSDRDLEIHAGEPDVASEPRAGLAAHTRWVAGAASTPDVAQAVRWSPSASSCPRQLLLRGASGGGSPGGAAAGGRERGHWARSLKKKKFALVEAESRTVPQGSAEGIVERTDPLRQGDDVDVIKEGEDGLAVAELTLQVTKRAVLR</sequence>
<dbReference type="AlphaFoldDB" id="A0A1Q9C8E1"/>
<dbReference type="Proteomes" id="UP000186817">
    <property type="component" value="Unassembled WGS sequence"/>
</dbReference>
<keyword evidence="2" id="KW-1185">Reference proteome</keyword>
<proteinExistence type="predicted"/>
<evidence type="ECO:0000313" key="1">
    <source>
        <dbReference type="EMBL" id="OLP79196.1"/>
    </source>
</evidence>
<gene>
    <name evidence="1" type="ORF">AK812_SmicGene40540</name>
</gene>
<dbReference type="EMBL" id="LSRX01001513">
    <property type="protein sequence ID" value="OLP79196.1"/>
    <property type="molecule type" value="Genomic_DNA"/>
</dbReference>
<reference evidence="1 2" key="1">
    <citation type="submission" date="2016-02" db="EMBL/GenBank/DDBJ databases">
        <title>Genome analysis of coral dinoflagellate symbionts highlights evolutionary adaptations to a symbiotic lifestyle.</title>
        <authorList>
            <person name="Aranda M."/>
            <person name="Li Y."/>
            <person name="Liew Y.J."/>
            <person name="Baumgarten S."/>
            <person name="Simakov O."/>
            <person name="Wilson M."/>
            <person name="Piel J."/>
            <person name="Ashoor H."/>
            <person name="Bougouffa S."/>
            <person name="Bajic V.B."/>
            <person name="Ryu T."/>
            <person name="Ravasi T."/>
            <person name="Bayer T."/>
            <person name="Micklem G."/>
            <person name="Kim H."/>
            <person name="Bhak J."/>
            <person name="Lajeunesse T.C."/>
            <person name="Voolstra C.R."/>
        </authorList>
    </citation>
    <scope>NUCLEOTIDE SEQUENCE [LARGE SCALE GENOMIC DNA]</scope>
    <source>
        <strain evidence="1 2">CCMP2467</strain>
    </source>
</reference>
<comment type="caution">
    <text evidence="1">The sequence shown here is derived from an EMBL/GenBank/DDBJ whole genome shotgun (WGS) entry which is preliminary data.</text>
</comment>